<keyword evidence="1" id="KW-0614">Plasmid</keyword>
<dbReference type="RefSeq" id="WP_176455269.1">
    <property type="nucleotide sequence ID" value="NZ_LN846932.1"/>
</dbReference>
<geneLocation type="plasmid" evidence="1">
    <name>LMA_pa</name>
</geneLocation>
<dbReference type="EMBL" id="LN846932">
    <property type="protein sequence ID" value="CRI06669.1"/>
    <property type="molecule type" value="Genomic_DNA"/>
</dbReference>
<reference evidence="1 2" key="2">
    <citation type="submission" date="2015-04" db="EMBL/GenBank/DDBJ databases">
        <title>Carnobacterium maltaromaticum LMA28 plasmids.</title>
        <authorList>
            <person name="Cailliez-Grimal C."/>
            <person name="Iskandar C."/>
        </authorList>
    </citation>
    <scope>NUCLEOTIDE SEQUENCE [LARGE SCALE GENOMIC DNA]</scope>
    <source>
        <strain evidence="1 2">LMA28</strain>
        <plasmid evidence="2">Chromosome</plasmid>
    </source>
</reference>
<protein>
    <submittedName>
        <fullName evidence="1">Uncharacterized protein</fullName>
    </submittedName>
</protein>
<sequence>MERGKGETMRINRSDSRVHIVYKKNSTGIEKVIISKNYLKNNNMTKQIDRLKKGDCLALEKTSFNSGISVLYLYIKEITRTDLKKYTLLLIIKL</sequence>
<proteinExistence type="predicted"/>
<evidence type="ECO:0000313" key="1">
    <source>
        <dbReference type="EMBL" id="CRI06669.1"/>
    </source>
</evidence>
<dbReference type="Proteomes" id="UP000464233">
    <property type="component" value="Plasmid LMA_pa"/>
</dbReference>
<dbReference type="AlphaFoldDB" id="A0A1Z5AYW0"/>
<gene>
    <name evidence="1" type="ORF">BN424_pa0004</name>
</gene>
<evidence type="ECO:0000313" key="2">
    <source>
        <dbReference type="Proteomes" id="UP000464233"/>
    </source>
</evidence>
<reference evidence="1 2" key="1">
    <citation type="submission" date="2015-04" db="EMBL/GenBank/DDBJ databases">
        <title>Carnobacterium maltaromaticum LMA28 complete chromosome sequence.</title>
        <authorList>
            <person name="Borges F."/>
            <person name="Cailliez-Grimal C."/>
        </authorList>
    </citation>
    <scope>NUCLEOTIDE SEQUENCE [LARGE SCALE GENOMIC DNA]</scope>
    <source>
        <strain evidence="1 2">LMA28</strain>
        <plasmid evidence="2">Chromosome</plasmid>
    </source>
</reference>
<organism evidence="1 2">
    <name type="scientific">Carnobacterium maltaromaticum</name>
    <name type="common">Carnobacterium piscicola</name>
    <dbReference type="NCBI Taxonomy" id="2751"/>
    <lineage>
        <taxon>Bacteria</taxon>
        <taxon>Bacillati</taxon>
        <taxon>Bacillota</taxon>
        <taxon>Bacilli</taxon>
        <taxon>Lactobacillales</taxon>
        <taxon>Carnobacteriaceae</taxon>
        <taxon>Carnobacterium</taxon>
    </lineage>
</organism>
<accession>A0A1Z5AYW0</accession>
<name>A0A1Z5AYW0_CARML</name>